<organism evidence="2 3">
    <name type="scientific">Paenibacillus pasadenensis</name>
    <dbReference type="NCBI Taxonomy" id="217090"/>
    <lineage>
        <taxon>Bacteria</taxon>
        <taxon>Bacillati</taxon>
        <taxon>Bacillota</taxon>
        <taxon>Bacilli</taxon>
        <taxon>Bacillales</taxon>
        <taxon>Paenibacillaceae</taxon>
        <taxon>Paenibacillus</taxon>
    </lineage>
</organism>
<reference evidence="2 3" key="1">
    <citation type="submission" date="2017-05" db="EMBL/GenBank/DDBJ databases">
        <title>Functional genome analysis of Paenibacillus pasadenensis strain R16: insights on endophytic life style and antifungal activity.</title>
        <authorList>
            <person name="Passera A."/>
            <person name="Marcolungo L."/>
            <person name="Casati P."/>
            <person name="Brasca M."/>
            <person name="Quaglino F."/>
            <person name="Delledonne M."/>
        </authorList>
    </citation>
    <scope>NUCLEOTIDE SEQUENCE [LARGE SCALE GENOMIC DNA]</scope>
    <source>
        <strain evidence="2 3">R16</strain>
    </source>
</reference>
<proteinExistence type="predicted"/>
<feature type="region of interest" description="Disordered" evidence="1">
    <location>
        <begin position="18"/>
        <end position="42"/>
    </location>
</feature>
<protein>
    <submittedName>
        <fullName evidence="2">Uncharacterized protein</fullName>
    </submittedName>
</protein>
<dbReference type="EMBL" id="NFEZ01000003">
    <property type="protein sequence ID" value="PLT46889.1"/>
    <property type="molecule type" value="Genomic_DNA"/>
</dbReference>
<sequence>MHRLRLASCVGCVPALRNSKKLPSAGDDMSPGTRAVSPVVPP</sequence>
<accession>A0A2N5N984</accession>
<evidence type="ECO:0000313" key="2">
    <source>
        <dbReference type="EMBL" id="PLT46889.1"/>
    </source>
</evidence>
<comment type="caution">
    <text evidence="2">The sequence shown here is derived from an EMBL/GenBank/DDBJ whole genome shotgun (WGS) entry which is preliminary data.</text>
</comment>
<evidence type="ECO:0000313" key="3">
    <source>
        <dbReference type="Proteomes" id="UP000234789"/>
    </source>
</evidence>
<gene>
    <name evidence="2" type="ORF">B8V81_1113</name>
</gene>
<name>A0A2N5N984_9BACL</name>
<evidence type="ECO:0000256" key="1">
    <source>
        <dbReference type="SAM" id="MobiDB-lite"/>
    </source>
</evidence>
<keyword evidence="3" id="KW-1185">Reference proteome</keyword>
<dbReference type="AlphaFoldDB" id="A0A2N5N984"/>
<dbReference type="Proteomes" id="UP000234789">
    <property type="component" value="Unassembled WGS sequence"/>
</dbReference>